<proteinExistence type="predicted"/>
<reference evidence="1 2" key="1">
    <citation type="submission" date="2017-11" db="EMBL/GenBank/DDBJ databases">
        <title>Genome-resolved metagenomics identifies genetic mobility, metabolic interactions, and unexpected diversity in perchlorate-reducing communities.</title>
        <authorList>
            <person name="Barnum T.P."/>
            <person name="Figueroa I.A."/>
            <person name="Carlstrom C.I."/>
            <person name="Lucas L.N."/>
            <person name="Engelbrektson A.L."/>
            <person name="Coates J.D."/>
        </authorList>
    </citation>
    <scope>NUCLEOTIDE SEQUENCE [LARGE SCALE GENOMIC DNA]</scope>
    <source>
        <strain evidence="1">BM706</strain>
    </source>
</reference>
<accession>A0A2N5ZFJ9</accession>
<organism evidence="1 2">
    <name type="scientific">Muiribacterium halophilum</name>
    <dbReference type="NCBI Taxonomy" id="2053465"/>
    <lineage>
        <taxon>Bacteria</taxon>
        <taxon>Candidatus Muiribacteriota</taxon>
        <taxon>Candidatus Muiribacteriia</taxon>
        <taxon>Candidatus Muiribacteriales</taxon>
        <taxon>Candidatus Muiribacteriaceae</taxon>
        <taxon>Candidatus Muiribacterium</taxon>
    </lineage>
</organism>
<name>A0A2N5ZFJ9_MUIH1</name>
<evidence type="ECO:0008006" key="3">
    <source>
        <dbReference type="Google" id="ProtNLM"/>
    </source>
</evidence>
<dbReference type="AlphaFoldDB" id="A0A2N5ZFJ9"/>
<protein>
    <recommendedName>
        <fullName evidence="3">KOW domain-containing protein</fullName>
    </recommendedName>
</protein>
<gene>
    <name evidence="1" type="ORF">C0601_07520</name>
</gene>
<dbReference type="Proteomes" id="UP000234857">
    <property type="component" value="Unassembled WGS sequence"/>
</dbReference>
<comment type="caution">
    <text evidence="1">The sequence shown here is derived from an EMBL/GenBank/DDBJ whole genome shotgun (WGS) entry which is preliminary data.</text>
</comment>
<dbReference type="Gene3D" id="2.40.50.100">
    <property type="match status" value="1"/>
</dbReference>
<evidence type="ECO:0000313" key="2">
    <source>
        <dbReference type="Proteomes" id="UP000234857"/>
    </source>
</evidence>
<sequence length="377" mass="40412">MAHAYTPGLKVAPRTLVKKERRLPLKGNITVKKGDKVTSDTVVARTELPGNVTPMNIVNTLSITPEELDEVMFKKEGDKVEKGEMMAQTKGFFGYFKSAVNAPVSGTIESISEVTGQVIIRQAPIPVEMKAYIDGVIDEIMPEEGVILGSEAAFIQGIFGIGGETEGELKFVADDISAVLDENKIDDSLKGKIIVGGSLVKKEAIDKAVKCGVKGIICGGIDAQDLKEVLGYDIGVAITGHEEIGLTVVVTEGFGQINMAQKTFELLKENEGKKASINGATQIRAGVMRPEIIITLNVPDDLNSVKINESSEAGGMNKGDSLRVIRGNHFGEIVEVTDLPVELTVVDSETKVRVVEVQLGSGEKLLLPRANVETIEK</sequence>
<evidence type="ECO:0000313" key="1">
    <source>
        <dbReference type="EMBL" id="PLX17401.1"/>
    </source>
</evidence>
<dbReference type="EMBL" id="PKTG01000087">
    <property type="protein sequence ID" value="PLX17401.1"/>
    <property type="molecule type" value="Genomic_DNA"/>
</dbReference>